<dbReference type="EMBL" id="JYDP01006646">
    <property type="protein sequence ID" value="KRY80649.1"/>
    <property type="molecule type" value="Genomic_DNA"/>
</dbReference>
<name>A0A0V1F3D6_9BILA</name>
<organism evidence="1 2">
    <name type="scientific">Trichinella zimbabwensis</name>
    <dbReference type="NCBI Taxonomy" id="268475"/>
    <lineage>
        <taxon>Eukaryota</taxon>
        <taxon>Metazoa</taxon>
        <taxon>Ecdysozoa</taxon>
        <taxon>Nematoda</taxon>
        <taxon>Enoplea</taxon>
        <taxon>Dorylaimia</taxon>
        <taxon>Trichinellida</taxon>
        <taxon>Trichinellidae</taxon>
        <taxon>Trichinella</taxon>
    </lineage>
</organism>
<proteinExistence type="predicted"/>
<reference evidence="1 2" key="1">
    <citation type="submission" date="2015-01" db="EMBL/GenBank/DDBJ databases">
        <title>Evolution of Trichinella species and genotypes.</title>
        <authorList>
            <person name="Korhonen P.K."/>
            <person name="Edoardo P."/>
            <person name="Giuseppe L.R."/>
            <person name="Gasser R.B."/>
        </authorList>
    </citation>
    <scope>NUCLEOTIDE SEQUENCE [LARGE SCALE GENOMIC DNA]</scope>
    <source>
        <strain evidence="1">ISS1029</strain>
    </source>
</reference>
<protein>
    <submittedName>
        <fullName evidence="1">Uncharacterized protein</fullName>
    </submittedName>
</protein>
<evidence type="ECO:0000313" key="1">
    <source>
        <dbReference type="EMBL" id="KRY80649.1"/>
    </source>
</evidence>
<dbReference type="AlphaFoldDB" id="A0A0V1F3D6"/>
<dbReference type="Proteomes" id="UP000055024">
    <property type="component" value="Unassembled WGS sequence"/>
</dbReference>
<comment type="caution">
    <text evidence="1">The sequence shown here is derived from an EMBL/GenBank/DDBJ whole genome shotgun (WGS) entry which is preliminary data.</text>
</comment>
<sequence>MSKTFLMNIKTTPPLTLIYYRRFFYIWSNPNSVTHNHICF</sequence>
<evidence type="ECO:0000313" key="2">
    <source>
        <dbReference type="Proteomes" id="UP000055024"/>
    </source>
</evidence>
<accession>A0A0V1F3D6</accession>
<gene>
    <name evidence="1" type="ORF">T11_11898</name>
</gene>
<keyword evidence="2" id="KW-1185">Reference proteome</keyword>